<keyword evidence="5" id="KW-0808">Transferase</keyword>
<keyword evidence="3" id="KW-0812">Transmembrane</keyword>
<feature type="domain" description="Protein kinase" evidence="4">
    <location>
        <begin position="386"/>
        <end position="681"/>
    </location>
</feature>
<proteinExistence type="predicted"/>
<dbReference type="SUPFAM" id="SSF101424">
    <property type="entry name" value="Hypothetical protein ST1625"/>
    <property type="match status" value="1"/>
</dbReference>
<dbReference type="InterPro" id="IPR017441">
    <property type="entry name" value="Protein_kinase_ATP_BS"/>
</dbReference>
<protein>
    <submittedName>
        <fullName evidence="5">Protein kinase</fullName>
    </submittedName>
</protein>
<comment type="caution">
    <text evidence="5">The sequence shown here is derived from an EMBL/GenBank/DDBJ whole genome shotgun (WGS) entry which is preliminary data.</text>
</comment>
<evidence type="ECO:0000313" key="6">
    <source>
        <dbReference type="Proteomes" id="UP000470772"/>
    </source>
</evidence>
<keyword evidence="3" id="KW-1133">Transmembrane helix</keyword>
<dbReference type="PROSITE" id="PS50011">
    <property type="entry name" value="PROTEIN_KINASE_DOM"/>
    <property type="match status" value="1"/>
</dbReference>
<dbReference type="RefSeq" id="WP_156016965.1">
    <property type="nucleotide sequence ID" value="NZ_WGGD01000005.1"/>
</dbReference>
<dbReference type="InterPro" id="IPR011009">
    <property type="entry name" value="Kinase-like_dom_sf"/>
</dbReference>
<dbReference type="InterPro" id="IPR008271">
    <property type="entry name" value="Ser/Thr_kinase_AS"/>
</dbReference>
<dbReference type="GO" id="GO:0004674">
    <property type="term" value="F:protein serine/threonine kinase activity"/>
    <property type="evidence" value="ECO:0007669"/>
    <property type="project" value="TreeGrafter"/>
</dbReference>
<dbReference type="Pfam" id="PF00069">
    <property type="entry name" value="Pkinase"/>
    <property type="match status" value="1"/>
</dbReference>
<dbReference type="EMBL" id="WGGD01000005">
    <property type="protein sequence ID" value="MUN29385.1"/>
    <property type="molecule type" value="Genomic_DNA"/>
</dbReference>
<keyword evidence="3" id="KW-0472">Membrane</keyword>
<feature type="transmembrane region" description="Helical" evidence="3">
    <location>
        <begin position="137"/>
        <end position="155"/>
    </location>
</feature>
<evidence type="ECO:0000313" key="5">
    <source>
        <dbReference type="EMBL" id="MUN29385.1"/>
    </source>
</evidence>
<accession>A0A6A9QQ24</accession>
<reference evidence="5 6" key="1">
    <citation type="submission" date="2019-10" db="EMBL/GenBank/DDBJ databases">
        <title>Sequencing and Assembly of Multiple Reported Metal-Biooxidizing Members of the Extremely Thermoacidophilic Archaeal Family Sulfolobaceae.</title>
        <authorList>
            <person name="Counts J.A."/>
            <person name="Kelly R.M."/>
        </authorList>
    </citation>
    <scope>NUCLEOTIDE SEQUENCE [LARGE SCALE GENOMIC DNA]</scope>
    <source>
        <strain evidence="5 6">DSM 6482</strain>
    </source>
</reference>
<keyword evidence="5" id="KW-0418">Kinase</keyword>
<dbReference type="SUPFAM" id="SSF56112">
    <property type="entry name" value="Protein kinase-like (PK-like)"/>
    <property type="match status" value="1"/>
</dbReference>
<dbReference type="InterPro" id="IPR036321">
    <property type="entry name" value="ST1625"/>
</dbReference>
<dbReference type="PROSITE" id="PS00108">
    <property type="entry name" value="PROTEIN_KINASE_ST"/>
    <property type="match status" value="1"/>
</dbReference>
<dbReference type="PROSITE" id="PS00107">
    <property type="entry name" value="PROTEIN_KINASE_ATP"/>
    <property type="match status" value="1"/>
</dbReference>
<evidence type="ECO:0000259" key="4">
    <source>
        <dbReference type="PROSITE" id="PS50011"/>
    </source>
</evidence>
<dbReference type="Gene3D" id="1.10.510.10">
    <property type="entry name" value="Transferase(Phosphotransferase) domain 1"/>
    <property type="match status" value="1"/>
</dbReference>
<feature type="transmembrane region" description="Helical" evidence="3">
    <location>
        <begin position="162"/>
        <end position="181"/>
    </location>
</feature>
<keyword evidence="1" id="KW-0547">Nucleotide-binding</keyword>
<feature type="transmembrane region" description="Helical" evidence="3">
    <location>
        <begin position="39"/>
        <end position="60"/>
    </location>
</feature>
<feature type="transmembrane region" description="Helical" evidence="3">
    <location>
        <begin position="6"/>
        <end position="27"/>
    </location>
</feature>
<evidence type="ECO:0000256" key="2">
    <source>
        <dbReference type="ARBA" id="ARBA00022840"/>
    </source>
</evidence>
<dbReference type="PANTHER" id="PTHR44167">
    <property type="entry name" value="OVARIAN-SPECIFIC SERINE/THREONINE-PROTEIN KINASE LOK-RELATED"/>
    <property type="match status" value="1"/>
</dbReference>
<dbReference type="CDD" id="cd14014">
    <property type="entry name" value="STKc_PknB_like"/>
    <property type="match status" value="1"/>
</dbReference>
<dbReference type="PANTHER" id="PTHR44167:SF24">
    <property type="entry name" value="SERINE_THREONINE-PROTEIN KINASE CHK2"/>
    <property type="match status" value="1"/>
</dbReference>
<evidence type="ECO:0000256" key="3">
    <source>
        <dbReference type="SAM" id="Phobius"/>
    </source>
</evidence>
<dbReference type="InterPro" id="IPR000719">
    <property type="entry name" value="Prot_kinase_dom"/>
</dbReference>
<name>A0A6A9QQ24_SULME</name>
<dbReference type="AlphaFoldDB" id="A0A6A9QQ24"/>
<keyword evidence="6" id="KW-1185">Reference proteome</keyword>
<feature type="transmembrane region" description="Helical" evidence="3">
    <location>
        <begin position="72"/>
        <end position="93"/>
    </location>
</feature>
<evidence type="ECO:0000256" key="1">
    <source>
        <dbReference type="ARBA" id="ARBA00022741"/>
    </source>
</evidence>
<dbReference type="GO" id="GO:0005524">
    <property type="term" value="F:ATP binding"/>
    <property type="evidence" value="ECO:0007669"/>
    <property type="project" value="UniProtKB-KW"/>
</dbReference>
<dbReference type="Proteomes" id="UP000470772">
    <property type="component" value="Unassembled WGS sequence"/>
</dbReference>
<gene>
    <name evidence="5" type="ORF">GC250_08040</name>
</gene>
<dbReference type="Gene3D" id="1.25.40.350">
    <property type="match status" value="1"/>
</dbReference>
<sequence>MKSKLLLSVILGVITLAVSIYVAIMSLMYGEPLTNLNTIYNYSLIISLFLLFVSTVMLTHSYGDKVDWIKSILYPFAVLSVLYFFFYPTVLLYKLLALSLGIVLFQTGFSRAKLAPLFLVLDFFLSIYFIYYYFITYSILGLIGLGIVILSVIMTSRGRLKLWSPLMVLGIPLLLYGVQISPFSVDLPFIGGGIVITALSLVPSRKKKSVIEKALSDLREGQFKKSIQLVYKNKDKISKLELSKYVCELIMKGRCEDLKFILEDKEMINLAINSNCSLVPFLKCELSTLDQNGFQEIAKLMIRKGKCKDLESFISQANVPPEWIFYLAREFNDIGNKEKYINYLKISCNKGFNQACVELGSSSSFKNISLSSWDPSMWKGEEINGYKVIDVIGQGGTGYILKAYKAGNYYALKVPLLSSISNVMEILGESAKLSELSEMSNYIVKLYAVYADKTDVDAIRAGNAEVYLKRPPTIVMELMEGGSSDDLRKISNLITSDYWKKIVYIITSRIAEALNIVHSEGYVHCDVKPQNILFTEKLPPYGLDAFNKLKDNLVKPKLSDLGSAVREGSKPNSYTPYYAPLEQVASLKTGGAKRSADIYALGATAFRLLTGESLNSSEMISAMIKFEKTLDINAIPSSLYATRKYSSLNGIVEPQIIEFLKRMTYPDPSRRPTSIEVRDFFLKYAMKTQ</sequence>
<organism evidence="5 6">
    <name type="scientific">Sulfuracidifex metallicus DSM 6482 = JCM 9184</name>
    <dbReference type="NCBI Taxonomy" id="523847"/>
    <lineage>
        <taxon>Archaea</taxon>
        <taxon>Thermoproteota</taxon>
        <taxon>Thermoprotei</taxon>
        <taxon>Sulfolobales</taxon>
        <taxon>Sulfolobaceae</taxon>
        <taxon>Sulfuracidifex</taxon>
    </lineage>
</organism>
<keyword evidence="2" id="KW-0067">ATP-binding</keyword>
<dbReference type="SMART" id="SM00220">
    <property type="entry name" value="S_TKc"/>
    <property type="match status" value="1"/>
</dbReference>